<comment type="caution">
    <text evidence="1">The sequence shown here is derived from an EMBL/GenBank/DDBJ whole genome shotgun (WGS) entry which is preliminary data.</text>
</comment>
<accession>A0ABT0JQQ5</accession>
<reference evidence="1 2" key="1">
    <citation type="journal article" date="2022" name="Int. J. Syst. Evol. Microbiol.">
        <title>Pseudomonas aegrilactucae sp. nov. and Pseudomonas morbosilactucae sp. nov., pathogens causing bacterial rot of lettuce in Japan.</title>
        <authorList>
            <person name="Sawada H."/>
            <person name="Fujikawa T."/>
            <person name="Satou M."/>
        </authorList>
    </citation>
    <scope>NUCLEOTIDE SEQUENCE [LARGE SCALE GENOMIC DNA]</scope>
    <source>
        <strain evidence="1 2">MAFF 302046</strain>
    </source>
</reference>
<protein>
    <recommendedName>
        <fullName evidence="3">His-Xaa-Ser system protein HxsD</fullName>
    </recommendedName>
</protein>
<gene>
    <name evidence="1" type="ORF">M1B35_30040</name>
</gene>
<evidence type="ECO:0008006" key="3">
    <source>
        <dbReference type="Google" id="ProtNLM"/>
    </source>
</evidence>
<name>A0ABT0JQQ5_9PSED</name>
<evidence type="ECO:0000313" key="1">
    <source>
        <dbReference type="EMBL" id="MCK9818255.1"/>
    </source>
</evidence>
<dbReference type="RefSeq" id="WP_268263855.1">
    <property type="nucleotide sequence ID" value="NZ_JALQCX010000074.1"/>
</dbReference>
<reference evidence="1 2" key="2">
    <citation type="journal article" date="2023" name="Plant Pathol.">
        <title>Dismantling and reorganizing Pseudomonas marginalis sensu#lato.</title>
        <authorList>
            <person name="Sawada H."/>
            <person name="Fujikawa T."/>
            <person name="Satou M."/>
        </authorList>
    </citation>
    <scope>NUCLEOTIDE SEQUENCE [LARGE SCALE GENOMIC DNA]</scope>
    <source>
        <strain evidence="1 2">MAFF 302046</strain>
    </source>
</reference>
<organism evidence="1 2">
    <name type="scientific">Pseudomonas morbosilactucae</name>
    <dbReference type="NCBI Taxonomy" id="2938197"/>
    <lineage>
        <taxon>Bacteria</taxon>
        <taxon>Pseudomonadati</taxon>
        <taxon>Pseudomonadota</taxon>
        <taxon>Gammaproteobacteria</taxon>
        <taxon>Pseudomonadales</taxon>
        <taxon>Pseudomonadaceae</taxon>
        <taxon>Pseudomonas</taxon>
    </lineage>
</organism>
<proteinExistence type="predicted"/>
<sequence>MDRWSFISIILSGKFVSDYPEVFKFNKKSKVLEFRLKIDHESFKQADESLQISMMLDSIERSIGLMSKFKMVESDRNLLLDAVNETRKKLLVSQIVEKL</sequence>
<keyword evidence="2" id="KW-1185">Reference proteome</keyword>
<evidence type="ECO:0000313" key="2">
    <source>
        <dbReference type="Proteomes" id="UP001155163"/>
    </source>
</evidence>
<dbReference type="EMBL" id="JALQCX010000074">
    <property type="protein sequence ID" value="MCK9818255.1"/>
    <property type="molecule type" value="Genomic_DNA"/>
</dbReference>
<dbReference type="Proteomes" id="UP001155163">
    <property type="component" value="Unassembled WGS sequence"/>
</dbReference>